<organism evidence="3 4">
    <name type="scientific">Parashewanella curva</name>
    <dbReference type="NCBI Taxonomy" id="2338552"/>
    <lineage>
        <taxon>Bacteria</taxon>
        <taxon>Pseudomonadati</taxon>
        <taxon>Pseudomonadota</taxon>
        <taxon>Gammaproteobacteria</taxon>
        <taxon>Alteromonadales</taxon>
        <taxon>Shewanellaceae</taxon>
        <taxon>Parashewanella</taxon>
    </lineage>
</organism>
<evidence type="ECO:0000313" key="4">
    <source>
        <dbReference type="Proteomes" id="UP000281474"/>
    </source>
</evidence>
<dbReference type="Proteomes" id="UP000281474">
    <property type="component" value="Unassembled WGS sequence"/>
</dbReference>
<sequence length="1656" mass="186710">MHELKLVDDSSLARLAADEQIKEAGRSLASGQRQVISFEHSDDKSLKNKYYFVVQDGEIFSGKNADTSKRKFKQFWKKSSETPCDVSLGGSNGEHETEQMLLNSVLVAGQLPLDIVVKTLMKYPAHGAAILHKIYERNPARFEAIVKEIKNQERQPRRQRQQVQAIESSGSDVEINTDQNISQQLATVGIGAASEVQTNTVGSHVNDATESDGDYVVTQEQSVFTELRQYNTESYVQCLLVLSKAEPESLDVVTSILMDSPQDGAGILHKIRKRTPDNFAIIVKEIRAKERIRQPQHQSVITELRCRNTESYAQCLKVVAAKEPEFVAKMLPQLSATELNKTVFLLSQAESGNSASAIEPELPMVLRHLTETDITAIFHNGCQVEETQSTTSEDKALFTYSNGVRLILTRISREQFITVFNRLPIYDKAVMISLFHKRDLDSVIVHTPNLLSDFSKTEQRVMLSVLSQGKVSISGFKTLEDAQEFVKKHGVIKDKYFFPKQVEVNGAFEPIGGIPHKILLLDLSNANKQRQSELVRVVVDSMEGKYVVPILGLQDQPLEQQQQTQPLEPVQSKKQVEEKSLVTTTITRERAVSEPDYEASDEDSRAGANRKRSKSTSEQVDPLASFNVSPTEASPIHKAFNEGEEEVVVKQKQTQRQQQVQEEARQQRRQRRTDRKRVVPSIAPEDFRTEETWITQSQPDESIMKFMGVDVKQQDVLKVPSIIPLNIKPDQSIVVKKSEPLEPQSIPADAPLEDYIETSDGEDDADFNFADILPRLSEARPDDSEEVDTERSLQPMSLQPLSLNQPLSLSMPSSGLDDTALPQEQSLDWQDNDPQVSLTLQTQMAAAEVAVVQNVVSKQVETSLTRADIDSLSGEVQSEAKKLELDLDVELPESILAVFHQAMQTRTFEELCVQAGNFMVEANLFVDEAESRSKELTYLQKRRLRNCLTHLMARACLLEQDGEAVDMKLGRIERGGKRALGAKAIKLVEMRNYLDSNGLNGVVKRSTIGNLFTGFVQNALNVADHPQAAQVKQIHQQRLSEKLSTKAFNISVKSRLSIEDPLEDTLGKLDGVKAKKSKPAKTGKIELLAQLKESDYGDVKDLATMGSATVTELRQQRMTAAQAKADTSLDKYIDEVAPLLSNLAEELDQLEDAAEQYDQDYLNAVSIPKEAEIEHITRLQQIEELQAHHDALAELERLIKNIKSLLRAEATLREELEEFDEETRTKDVQSIEFLFHPVYEEQVRLRKQALMLDFDATQRKTVTHNNKRKLLQPTQISSHIPELVEIQVRKLVPERADPDGTTDEYLQLKGAVEFEVEKVYCEGLLSAFGAEKFGNLSAVDENHMTHAHRAALRDHLMLNCDLPLSRPQKRRFYEIVKEMEEINTNATCTLQEFQKDLRFITKPCTKEVMLYLAQKEPDLFVQLITELDYSQLTAEGLQGIFYGCRLLTSPEFMEQFDGHQNLVEFLKLNPVSIDISEQHMEQIKTSVVTYASTLQRDGKTGIATKPEGADFEILPYPKYEKFDVTDKACQALGALQVASAFINAYRDFCLAAISEEQKPPKQTEEQELEAFYAEQELLETNALKLKALNNNVVYCGTEVLRLSQPDFKSKKIWYTQYFCRNAVPGLTVVNTDMFQPRSGFIIRDKNPSVKWATAKQ</sequence>
<feature type="compositionally biased region" description="Low complexity" evidence="2">
    <location>
        <begin position="650"/>
        <end position="661"/>
    </location>
</feature>
<reference evidence="3 4" key="1">
    <citation type="submission" date="2018-09" db="EMBL/GenBank/DDBJ databases">
        <title>Phylogeny of the Shewanellaceae, and recommendation for two new genera, Pseudoshewanella and Parashewanella.</title>
        <authorList>
            <person name="Wang G."/>
        </authorList>
    </citation>
    <scope>NUCLEOTIDE SEQUENCE [LARGE SCALE GENOMIC DNA]</scope>
    <source>
        <strain evidence="3 4">C51</strain>
    </source>
</reference>
<dbReference type="EMBL" id="QZEI01000018">
    <property type="protein sequence ID" value="RLV60298.1"/>
    <property type="molecule type" value="Genomic_DNA"/>
</dbReference>
<keyword evidence="1" id="KW-0175">Coiled coil</keyword>
<proteinExistence type="predicted"/>
<evidence type="ECO:0000256" key="2">
    <source>
        <dbReference type="SAM" id="MobiDB-lite"/>
    </source>
</evidence>
<feature type="region of interest" description="Disordered" evidence="2">
    <location>
        <begin position="559"/>
        <end position="678"/>
    </location>
</feature>
<feature type="coiled-coil region" evidence="1">
    <location>
        <begin position="1185"/>
        <end position="1225"/>
    </location>
</feature>
<evidence type="ECO:0000313" key="3">
    <source>
        <dbReference type="EMBL" id="RLV60298.1"/>
    </source>
</evidence>
<dbReference type="RefSeq" id="WP_121838452.1">
    <property type="nucleotide sequence ID" value="NZ_ML014767.1"/>
</dbReference>
<feature type="compositionally biased region" description="Low complexity" evidence="2">
    <location>
        <begin position="792"/>
        <end position="814"/>
    </location>
</feature>
<evidence type="ECO:0000256" key="1">
    <source>
        <dbReference type="SAM" id="Coils"/>
    </source>
</evidence>
<accession>A0A3L8Q0I3</accession>
<comment type="caution">
    <text evidence="3">The sequence shown here is derived from an EMBL/GenBank/DDBJ whole genome shotgun (WGS) entry which is preliminary data.</text>
</comment>
<keyword evidence="4" id="KW-1185">Reference proteome</keyword>
<feature type="compositionally biased region" description="Low complexity" evidence="2">
    <location>
        <begin position="559"/>
        <end position="570"/>
    </location>
</feature>
<dbReference type="OrthoDB" id="7073534at2"/>
<protein>
    <submittedName>
        <fullName evidence="3">Uncharacterized protein</fullName>
    </submittedName>
</protein>
<feature type="region of interest" description="Disordered" evidence="2">
    <location>
        <begin position="775"/>
        <end position="820"/>
    </location>
</feature>
<gene>
    <name evidence="3" type="ORF">D5018_07845</name>
</gene>
<name>A0A3L8Q0I3_9GAMM</name>